<feature type="region of interest" description="Disordered" evidence="1">
    <location>
        <begin position="133"/>
        <end position="173"/>
    </location>
</feature>
<feature type="compositionally biased region" description="Basic residues" evidence="1">
    <location>
        <begin position="156"/>
        <end position="165"/>
    </location>
</feature>
<dbReference type="EMBL" id="RBXL01000001">
    <property type="protein sequence ID" value="RKT45374.1"/>
    <property type="molecule type" value="Genomic_DNA"/>
</dbReference>
<sequence length="173" mass="19410">MNFRIADTFTDSLARLAGDEQKAVKTTAFDLQINPANPGPSFHKLDKARDKNFWSVRVSGDIRLIVHRAAGSLLLCYVDHHDHAYAWAERRKLEVHPQTGAAQLVEIRERIEEIAVPVYVEIAQPTPARPLLFAQRSDSETKPTAGGRRPVSLRRASPRHRRRLHPSASAPPS</sequence>
<dbReference type="AlphaFoldDB" id="A0A495V7W6"/>
<proteinExistence type="predicted"/>
<organism evidence="2 3">
    <name type="scientific">Thiocapsa rosea</name>
    <dbReference type="NCBI Taxonomy" id="69360"/>
    <lineage>
        <taxon>Bacteria</taxon>
        <taxon>Pseudomonadati</taxon>
        <taxon>Pseudomonadota</taxon>
        <taxon>Gammaproteobacteria</taxon>
        <taxon>Chromatiales</taxon>
        <taxon>Chromatiaceae</taxon>
        <taxon>Thiocapsa</taxon>
    </lineage>
</organism>
<keyword evidence="3" id="KW-1185">Reference proteome</keyword>
<gene>
    <name evidence="2" type="ORF">BDD21_2823</name>
</gene>
<evidence type="ECO:0008006" key="4">
    <source>
        <dbReference type="Google" id="ProtNLM"/>
    </source>
</evidence>
<evidence type="ECO:0000313" key="3">
    <source>
        <dbReference type="Proteomes" id="UP000274556"/>
    </source>
</evidence>
<name>A0A495V7W6_9GAMM</name>
<dbReference type="SUPFAM" id="SSF143011">
    <property type="entry name" value="RelE-like"/>
    <property type="match status" value="1"/>
</dbReference>
<dbReference type="InterPro" id="IPR035093">
    <property type="entry name" value="RelE/ParE_toxin_dom_sf"/>
</dbReference>
<dbReference type="Proteomes" id="UP000274556">
    <property type="component" value="Unassembled WGS sequence"/>
</dbReference>
<comment type="caution">
    <text evidence="2">The sequence shown here is derived from an EMBL/GenBank/DDBJ whole genome shotgun (WGS) entry which is preliminary data.</text>
</comment>
<evidence type="ECO:0000313" key="2">
    <source>
        <dbReference type="EMBL" id="RKT45374.1"/>
    </source>
</evidence>
<accession>A0A495V7W6</accession>
<reference evidence="2 3" key="1">
    <citation type="submission" date="2018-10" db="EMBL/GenBank/DDBJ databases">
        <title>Genomic Encyclopedia of Archaeal and Bacterial Type Strains, Phase II (KMG-II): from individual species to whole genera.</title>
        <authorList>
            <person name="Goeker M."/>
        </authorList>
    </citation>
    <scope>NUCLEOTIDE SEQUENCE [LARGE SCALE GENOMIC DNA]</scope>
    <source>
        <strain evidence="2 3">DSM 235</strain>
    </source>
</reference>
<evidence type="ECO:0000256" key="1">
    <source>
        <dbReference type="SAM" id="MobiDB-lite"/>
    </source>
</evidence>
<dbReference type="RefSeq" id="WP_245969596.1">
    <property type="nucleotide sequence ID" value="NZ_RBXL01000001.1"/>
</dbReference>
<dbReference type="Gene3D" id="3.30.2310.20">
    <property type="entry name" value="RelE-like"/>
    <property type="match status" value="1"/>
</dbReference>
<protein>
    <recommendedName>
        <fullName evidence="4">DNA helicase</fullName>
    </recommendedName>
</protein>